<protein>
    <submittedName>
        <fullName evidence="1">Uncharacterized protein</fullName>
    </submittedName>
</protein>
<dbReference type="Proteomes" id="UP001157502">
    <property type="component" value="Chromosome 11"/>
</dbReference>
<keyword evidence="2" id="KW-1185">Reference proteome</keyword>
<organism evidence="1 2">
    <name type="scientific">Dallia pectoralis</name>
    <name type="common">Alaska blackfish</name>
    <dbReference type="NCBI Taxonomy" id="75939"/>
    <lineage>
        <taxon>Eukaryota</taxon>
        <taxon>Metazoa</taxon>
        <taxon>Chordata</taxon>
        <taxon>Craniata</taxon>
        <taxon>Vertebrata</taxon>
        <taxon>Euteleostomi</taxon>
        <taxon>Actinopterygii</taxon>
        <taxon>Neopterygii</taxon>
        <taxon>Teleostei</taxon>
        <taxon>Protacanthopterygii</taxon>
        <taxon>Esociformes</taxon>
        <taxon>Umbridae</taxon>
        <taxon>Dallia</taxon>
    </lineage>
</organism>
<comment type="caution">
    <text evidence="1">The sequence shown here is derived from an EMBL/GenBank/DDBJ whole genome shotgun (WGS) entry which is preliminary data.</text>
</comment>
<name>A0ACC2GLI7_DALPE</name>
<accession>A0ACC2GLI7</accession>
<evidence type="ECO:0000313" key="2">
    <source>
        <dbReference type="Proteomes" id="UP001157502"/>
    </source>
</evidence>
<gene>
    <name evidence="1" type="ORF">DPEC_G00138000</name>
</gene>
<dbReference type="EMBL" id="CM055738">
    <property type="protein sequence ID" value="KAJ8004603.1"/>
    <property type="molecule type" value="Genomic_DNA"/>
</dbReference>
<evidence type="ECO:0000313" key="1">
    <source>
        <dbReference type="EMBL" id="KAJ8004603.1"/>
    </source>
</evidence>
<sequence length="126" mass="13867">MRGGTYANQSGDSGRTPTDPWIGYLFADTQKKWSLLTAAWLHLIQLRGRVFTSGRCVVRRDVSGPAKSLQCQSAYSAGWGRQQCPLNSRYCTCPGLLRTWGNCPAAGVPWTSDHNNLGIFCLCPLD</sequence>
<proteinExistence type="predicted"/>
<reference evidence="1" key="1">
    <citation type="submission" date="2021-05" db="EMBL/GenBank/DDBJ databases">
        <authorList>
            <person name="Pan Q."/>
            <person name="Jouanno E."/>
            <person name="Zahm M."/>
            <person name="Klopp C."/>
            <person name="Cabau C."/>
            <person name="Louis A."/>
            <person name="Berthelot C."/>
            <person name="Parey E."/>
            <person name="Roest Crollius H."/>
            <person name="Montfort J."/>
            <person name="Robinson-Rechavi M."/>
            <person name="Bouchez O."/>
            <person name="Lampietro C."/>
            <person name="Lopez Roques C."/>
            <person name="Donnadieu C."/>
            <person name="Postlethwait J."/>
            <person name="Bobe J."/>
            <person name="Dillon D."/>
            <person name="Chandos A."/>
            <person name="von Hippel F."/>
            <person name="Guiguen Y."/>
        </authorList>
    </citation>
    <scope>NUCLEOTIDE SEQUENCE</scope>
    <source>
        <strain evidence="1">YG-Jan2019</strain>
    </source>
</reference>